<evidence type="ECO:0000313" key="2">
    <source>
        <dbReference type="Proteomes" id="UP000654075"/>
    </source>
</evidence>
<comment type="caution">
    <text evidence="1">The sequence shown here is derived from an EMBL/GenBank/DDBJ whole genome shotgun (WGS) entry which is preliminary data.</text>
</comment>
<dbReference type="OrthoDB" id="166018at2759"/>
<organism evidence="1 2">
    <name type="scientific">Polarella glacialis</name>
    <name type="common">Dinoflagellate</name>
    <dbReference type="NCBI Taxonomy" id="89957"/>
    <lineage>
        <taxon>Eukaryota</taxon>
        <taxon>Sar</taxon>
        <taxon>Alveolata</taxon>
        <taxon>Dinophyceae</taxon>
        <taxon>Suessiales</taxon>
        <taxon>Suessiaceae</taxon>
        <taxon>Polarella</taxon>
    </lineage>
</organism>
<protein>
    <submittedName>
        <fullName evidence="1">Uncharacterized protein</fullName>
    </submittedName>
</protein>
<dbReference type="PANTHER" id="PTHR38899:SF1">
    <property type="entry name" value="PROTEIN KINASE"/>
    <property type="match status" value="1"/>
</dbReference>
<dbReference type="PANTHER" id="PTHR38899">
    <property type="entry name" value="DOMAIN OOKINETE PROTEIN, PUTATIVE-RELATED"/>
    <property type="match status" value="1"/>
</dbReference>
<dbReference type="Proteomes" id="UP000654075">
    <property type="component" value="Unassembled WGS sequence"/>
</dbReference>
<keyword evidence="2" id="KW-1185">Reference proteome</keyword>
<dbReference type="EMBL" id="CAJNNV010029119">
    <property type="protein sequence ID" value="CAE8627191.1"/>
    <property type="molecule type" value="Genomic_DNA"/>
</dbReference>
<name>A0A813GVB9_POLGL</name>
<gene>
    <name evidence="1" type="ORF">PGLA1383_LOCUS44011</name>
</gene>
<sequence length="295" mass="32721">MSLSQRLPNIDSGPAVILPFALKRQLRAAPKEFVLTEVPPFVAAVARSTYLFPLFQDASSAPEVPTFDLVPPAQAETLIFFDWDDTLLPTSWLIRVGIVDPSCRIDSQSATLSLIQKVHLRDLVALNQRTLRAAMSCGRVVIVTNAEHLWVQQTCRKFMPDLLPIIRSLKVVSARMNFQCEPGRRGTPVEWKRQAFSKEINAFYSQELRRNVLSCGDAPHEHEALIAVTSGVPMCCGKSMRFSALPELADLVRQHTFLCGQIKKIAGQGTSLQVDVAACAQRRLLLTSPLLSDSK</sequence>
<reference evidence="1" key="1">
    <citation type="submission" date="2021-02" db="EMBL/GenBank/DDBJ databases">
        <authorList>
            <person name="Dougan E. K."/>
            <person name="Rhodes N."/>
            <person name="Thang M."/>
            <person name="Chan C."/>
        </authorList>
    </citation>
    <scope>NUCLEOTIDE SEQUENCE</scope>
</reference>
<evidence type="ECO:0000313" key="1">
    <source>
        <dbReference type="EMBL" id="CAE8627191.1"/>
    </source>
</evidence>
<accession>A0A813GVB9</accession>
<dbReference type="AlphaFoldDB" id="A0A813GVB9"/>
<proteinExistence type="predicted"/>